<dbReference type="InterPro" id="IPR036086">
    <property type="entry name" value="ParB/Sulfiredoxin_sf"/>
</dbReference>
<dbReference type="AlphaFoldDB" id="A0AA42MVT1"/>
<dbReference type="Pfam" id="PF03235">
    <property type="entry name" value="GmrSD_N"/>
    <property type="match status" value="1"/>
</dbReference>
<sequence>MKINPSQLVTIIEEKVSKIHTTHLDVSFNEILDMYQSNELNISPDFQRLFRWSNGKQSRFIESLILEMPVPPIYVIELDDGKYELIDGLQRISSYLHLRGELVGATHNNIEDKDKLKLSDCDVIEELNGFTFDELPTSYQIRLKRSFIRMEVIRKESNKLIRYHMFKRLNTGGEGLEDQELRNCTIRILNESFPNFLNDVVENQDFQDTTFNISDAKTINAYKQELILRFLAFKNFRENYTHDIADFLDEYMERVSLPSSDMHFIEFDYNNEKTIFSKTFKILNKTLGSKVFGQASKNFDSIHENFSIYQYESISLALQKIINFVDCENSDHLAKISEKLVSIKLNKEFKPITTGGGKNTKNKLNERIDFVSSRLMEIDFD</sequence>
<dbReference type="EMBL" id="JAOCBE010000001">
    <property type="protein sequence ID" value="MDH0969923.1"/>
    <property type="molecule type" value="Genomic_DNA"/>
</dbReference>
<dbReference type="Proteomes" id="UP001159915">
    <property type="component" value="Unassembled WGS sequence"/>
</dbReference>
<dbReference type="InterPro" id="IPR004919">
    <property type="entry name" value="GmrSD_N"/>
</dbReference>
<proteinExistence type="predicted"/>
<comment type="caution">
    <text evidence="2">The sequence shown here is derived from an EMBL/GenBank/DDBJ whole genome shotgun (WGS) entry which is preliminary data.</text>
</comment>
<name>A0AA42MVT1_ACIJO</name>
<protein>
    <submittedName>
        <fullName evidence="2">DUF262 domain-containing protein</fullName>
    </submittedName>
</protein>
<feature type="domain" description="GmrSD restriction endonucleases N-terminal" evidence="1">
    <location>
        <begin position="31"/>
        <end position="185"/>
    </location>
</feature>
<dbReference type="PANTHER" id="PTHR39639">
    <property type="entry name" value="CHROMOSOME 16, WHOLE GENOME SHOTGUN SEQUENCE"/>
    <property type="match status" value="1"/>
</dbReference>
<gene>
    <name evidence="2" type="ORF">N5C10_11890</name>
</gene>
<evidence type="ECO:0000313" key="3">
    <source>
        <dbReference type="Proteomes" id="UP001159915"/>
    </source>
</evidence>
<dbReference type="SUPFAM" id="SSF110849">
    <property type="entry name" value="ParB/Sulfiredoxin"/>
    <property type="match status" value="1"/>
</dbReference>
<organism evidence="2 3">
    <name type="scientific">Acinetobacter johnsonii</name>
    <dbReference type="NCBI Taxonomy" id="40214"/>
    <lineage>
        <taxon>Bacteria</taxon>
        <taxon>Pseudomonadati</taxon>
        <taxon>Pseudomonadota</taxon>
        <taxon>Gammaproteobacteria</taxon>
        <taxon>Moraxellales</taxon>
        <taxon>Moraxellaceae</taxon>
        <taxon>Acinetobacter</taxon>
    </lineage>
</organism>
<evidence type="ECO:0000313" key="2">
    <source>
        <dbReference type="EMBL" id="MDH0969923.1"/>
    </source>
</evidence>
<reference evidence="2" key="1">
    <citation type="submission" date="2022-09" db="EMBL/GenBank/DDBJ databases">
        <title>Intensive care unit water sources are persistently colonized with multi-drug resistant bacteria and are the site of extensive horizontal gene transfer of antibiotic resistance genes.</title>
        <authorList>
            <person name="Diorio-Toth L."/>
        </authorList>
    </citation>
    <scope>NUCLEOTIDE SEQUENCE</scope>
    <source>
        <strain evidence="2">GD03920</strain>
    </source>
</reference>
<dbReference type="RefSeq" id="WP_279670473.1">
    <property type="nucleotide sequence ID" value="NZ_JAOCBE010000001.1"/>
</dbReference>
<accession>A0AA42MVT1</accession>
<dbReference type="PANTHER" id="PTHR39639:SF1">
    <property type="entry name" value="DUF262 DOMAIN-CONTAINING PROTEIN"/>
    <property type="match status" value="1"/>
</dbReference>
<evidence type="ECO:0000259" key="1">
    <source>
        <dbReference type="Pfam" id="PF03235"/>
    </source>
</evidence>